<dbReference type="EMBL" id="CM037024">
    <property type="protein sequence ID" value="KAH7663963.1"/>
    <property type="molecule type" value="Genomic_DNA"/>
</dbReference>
<name>A0ACB7UTD4_DIOAL</name>
<comment type="caution">
    <text evidence="1">The sequence shown here is derived from an EMBL/GenBank/DDBJ whole genome shotgun (WGS) entry which is preliminary data.</text>
</comment>
<gene>
    <name evidence="1" type="ORF">IHE45_14G090300</name>
</gene>
<keyword evidence="2" id="KW-1185">Reference proteome</keyword>
<evidence type="ECO:0000313" key="2">
    <source>
        <dbReference type="Proteomes" id="UP000827976"/>
    </source>
</evidence>
<organism evidence="1 2">
    <name type="scientific">Dioscorea alata</name>
    <name type="common">Purple yam</name>
    <dbReference type="NCBI Taxonomy" id="55571"/>
    <lineage>
        <taxon>Eukaryota</taxon>
        <taxon>Viridiplantae</taxon>
        <taxon>Streptophyta</taxon>
        <taxon>Embryophyta</taxon>
        <taxon>Tracheophyta</taxon>
        <taxon>Spermatophyta</taxon>
        <taxon>Magnoliopsida</taxon>
        <taxon>Liliopsida</taxon>
        <taxon>Dioscoreales</taxon>
        <taxon>Dioscoreaceae</taxon>
        <taxon>Dioscorea</taxon>
    </lineage>
</organism>
<proteinExistence type="predicted"/>
<sequence>MQAPLCTQSHPRTNMTTSTRECHVMDIRSEQNSWEEIIGEEMKRFDPKKEEEQRNKKSIYRIPSFVKLMKSPTVSTPQVVSFGPYHHGEENLKFVEGYKQKALLHFLHRNKKSLGHFVNAIKDFVEELQACYEFLEDKWEDEAEFIKLMITDGCFMLEVLRFDSKSPQTQHTCNDPIFSVQAFQHKLPYIKRDMLMLENQLPLLVIKVLIDAEKADQCCSPVETEGRSWILNLCGKSSDNIPKPYSQRGDAKLPTARKLHESGVKFRTFDIGKIKDISFKSGTLKLPPLTIDDSTESTLLNLMAFEHLHVGVEKEVTSYVCFLDELSDSADDVHLLCSNKIINNAVGSDQAAADLLNSLTKEVIHDPTSTLADIRKTVKAYSDHKLNRWRANLMQIYFDTPWKTLGVIIAVVVLVFTFVQTFYTVFGYHRPLPN</sequence>
<evidence type="ECO:0000313" key="1">
    <source>
        <dbReference type="EMBL" id="KAH7663963.1"/>
    </source>
</evidence>
<protein>
    <submittedName>
        <fullName evidence="1">Uncharacterized protein</fullName>
    </submittedName>
</protein>
<accession>A0ACB7UTD4</accession>
<reference evidence="2" key="1">
    <citation type="journal article" date="2022" name="Nat. Commun.">
        <title>Chromosome evolution and the genetic basis of agronomically important traits in greater yam.</title>
        <authorList>
            <person name="Bredeson J.V."/>
            <person name="Lyons J.B."/>
            <person name="Oniyinde I.O."/>
            <person name="Okereke N.R."/>
            <person name="Kolade O."/>
            <person name="Nnabue I."/>
            <person name="Nwadili C.O."/>
            <person name="Hribova E."/>
            <person name="Parker M."/>
            <person name="Nwogha J."/>
            <person name="Shu S."/>
            <person name="Carlson J."/>
            <person name="Kariba R."/>
            <person name="Muthemba S."/>
            <person name="Knop K."/>
            <person name="Barton G.J."/>
            <person name="Sherwood A.V."/>
            <person name="Lopez-Montes A."/>
            <person name="Asiedu R."/>
            <person name="Jamnadass R."/>
            <person name="Muchugi A."/>
            <person name="Goodstein D."/>
            <person name="Egesi C.N."/>
            <person name="Featherston J."/>
            <person name="Asfaw A."/>
            <person name="Simpson G.G."/>
            <person name="Dolezel J."/>
            <person name="Hendre P.S."/>
            <person name="Van Deynze A."/>
            <person name="Kumar P.L."/>
            <person name="Obidiegwu J.E."/>
            <person name="Bhattacharjee R."/>
            <person name="Rokhsar D.S."/>
        </authorList>
    </citation>
    <scope>NUCLEOTIDE SEQUENCE [LARGE SCALE GENOMIC DNA]</scope>
    <source>
        <strain evidence="2">cv. TDa95/00328</strain>
    </source>
</reference>
<dbReference type="Proteomes" id="UP000827976">
    <property type="component" value="Chromosome 14"/>
</dbReference>